<feature type="transmembrane region" description="Helical" evidence="9">
    <location>
        <begin position="183"/>
        <end position="202"/>
    </location>
</feature>
<dbReference type="InterPro" id="IPR036640">
    <property type="entry name" value="ABC1_TM_sf"/>
</dbReference>
<dbReference type="OrthoDB" id="9806127at2"/>
<dbReference type="InterPro" id="IPR017871">
    <property type="entry name" value="ABC_transporter-like_CS"/>
</dbReference>
<evidence type="ECO:0000256" key="4">
    <source>
        <dbReference type="ARBA" id="ARBA00022741"/>
    </source>
</evidence>
<dbReference type="InterPro" id="IPR011527">
    <property type="entry name" value="ABC1_TM_dom"/>
</dbReference>
<dbReference type="Pfam" id="PF00664">
    <property type="entry name" value="ABC_membrane"/>
    <property type="match status" value="1"/>
</dbReference>
<evidence type="ECO:0000256" key="6">
    <source>
        <dbReference type="ARBA" id="ARBA00022989"/>
    </source>
</evidence>
<sequence length="621" mass="69302">MSLFFEKLVNPFPKIDNQTPPNTLWGFIRYHNQGYGWVFLALGVLEALSAMSEIAIYAFMGQLVDLLSEHDKATFLQSEMPTLLGYSALLLIAMPLINYLRTSLRSRTLNGNLPMSVRWRSHRYLLNQGMSFFQDEFAGRAATKVMQSSMAVREVTLISVSVMVYVLVYFGSMLYVLTNLNTWFLVPMLVWLGIYTALQFYFNPKVRQYSQAQSDARSTMTGRIVDAYTNINTVKLFAHTDSEAEYARDSMDTYLQTVYKQMGTLSTLMITMTILNYILIFATSALSIYLWLHDLVGLGAIAVAVSMALRLLGMSRWVMFELTDLFESLGTVRDGMSLLTKPLTLTDKADAQPLAVQGAKVDFNNVQFSYHRAGINDGDSEADKELSIFKDLNLHIKPGERIGLVGRSGAGKSTLVNLLLRFYDVQGGSICIDGQDISKVAQESLREHIAMVTQDTSLLHRTVRENIIYGKPDATEEELQHAIKQANADEFIDSLVDLKGNTGLDAQVGERGVKLSGGQRQRIAIARVLLKDAPILILDEATSALDSEVEAAIQESLDNLMQNKTVIAIAHRLSTIASMDRLVVMDQGRIIEQGTHQELLAKQGVYASLWERQTGGFLTDE</sequence>
<keyword evidence="13" id="KW-1185">Reference proteome</keyword>
<dbReference type="PANTHER" id="PTHR24221">
    <property type="entry name" value="ATP-BINDING CASSETTE SUB-FAMILY B"/>
    <property type="match status" value="1"/>
</dbReference>
<dbReference type="PANTHER" id="PTHR24221:SF203">
    <property type="entry name" value="ATP-BINDING_PERMEASE FUSION ABC TRANSPORTER-RELATED"/>
    <property type="match status" value="1"/>
</dbReference>
<gene>
    <name evidence="12" type="ORF">GB996_03970</name>
</gene>
<dbReference type="SMART" id="SM00382">
    <property type="entry name" value="AAA"/>
    <property type="match status" value="1"/>
</dbReference>
<comment type="caution">
    <text evidence="12">The sequence shown here is derived from an EMBL/GenBank/DDBJ whole genome shotgun (WGS) entry which is preliminary data.</text>
</comment>
<keyword evidence="3 9" id="KW-0812">Transmembrane</keyword>
<evidence type="ECO:0000256" key="8">
    <source>
        <dbReference type="ARBA" id="ARBA00023136"/>
    </source>
</evidence>
<feature type="transmembrane region" description="Helical" evidence="9">
    <location>
        <begin position="80"/>
        <end position="100"/>
    </location>
</feature>
<dbReference type="PROSITE" id="PS00211">
    <property type="entry name" value="ABC_TRANSPORTER_1"/>
    <property type="match status" value="1"/>
</dbReference>
<proteinExistence type="predicted"/>
<dbReference type="Gene3D" id="1.20.1560.10">
    <property type="entry name" value="ABC transporter type 1, transmembrane domain"/>
    <property type="match status" value="1"/>
</dbReference>
<dbReference type="FunFam" id="3.40.50.300:FF:000218">
    <property type="entry name" value="Multidrug ABC transporter ATP-binding protein"/>
    <property type="match status" value="1"/>
</dbReference>
<dbReference type="Pfam" id="PF00005">
    <property type="entry name" value="ABC_tran"/>
    <property type="match status" value="1"/>
</dbReference>
<dbReference type="GO" id="GO:0016887">
    <property type="term" value="F:ATP hydrolysis activity"/>
    <property type="evidence" value="ECO:0007669"/>
    <property type="project" value="InterPro"/>
</dbReference>
<dbReference type="InterPro" id="IPR039421">
    <property type="entry name" value="Type_1_exporter"/>
</dbReference>
<keyword evidence="2" id="KW-0997">Cell inner membrane</keyword>
<evidence type="ECO:0000256" key="3">
    <source>
        <dbReference type="ARBA" id="ARBA00022692"/>
    </source>
</evidence>
<dbReference type="RefSeq" id="WP_155586906.1">
    <property type="nucleotide sequence ID" value="NZ_WFKQ01000002.1"/>
</dbReference>
<evidence type="ECO:0000313" key="12">
    <source>
        <dbReference type="EMBL" id="MUG31947.1"/>
    </source>
</evidence>
<evidence type="ECO:0000259" key="11">
    <source>
        <dbReference type="PROSITE" id="PS50929"/>
    </source>
</evidence>
<keyword evidence="7" id="KW-0445">Lipid transport</keyword>
<keyword evidence="7" id="KW-0813">Transport</keyword>
<dbReference type="GO" id="GO:0140359">
    <property type="term" value="F:ABC-type transporter activity"/>
    <property type="evidence" value="ECO:0007669"/>
    <property type="project" value="InterPro"/>
</dbReference>
<dbReference type="InterPro" id="IPR003593">
    <property type="entry name" value="AAA+_ATPase"/>
</dbReference>
<feature type="domain" description="ABC transmembrane type-1" evidence="11">
    <location>
        <begin position="40"/>
        <end position="327"/>
    </location>
</feature>
<dbReference type="PROSITE" id="PS50929">
    <property type="entry name" value="ABC_TM1F"/>
    <property type="match status" value="1"/>
</dbReference>
<dbReference type="Gene3D" id="3.40.50.300">
    <property type="entry name" value="P-loop containing nucleotide triphosphate hydrolases"/>
    <property type="match status" value="1"/>
</dbReference>
<evidence type="ECO:0000256" key="5">
    <source>
        <dbReference type="ARBA" id="ARBA00022840"/>
    </source>
</evidence>
<dbReference type="SUPFAM" id="SSF90123">
    <property type="entry name" value="ABC transporter transmembrane region"/>
    <property type="match status" value="1"/>
</dbReference>
<name>A0A844M095_9GAMM</name>
<feature type="domain" description="ABC transporter" evidence="10">
    <location>
        <begin position="361"/>
        <end position="612"/>
    </location>
</feature>
<evidence type="ECO:0000256" key="9">
    <source>
        <dbReference type="SAM" id="Phobius"/>
    </source>
</evidence>
<feature type="transmembrane region" description="Helical" evidence="9">
    <location>
        <begin position="268"/>
        <end position="289"/>
    </location>
</feature>
<protein>
    <submittedName>
        <fullName evidence="12">ATP-binding cassette domain-containing protein</fullName>
    </submittedName>
</protein>
<feature type="transmembrane region" description="Helical" evidence="9">
    <location>
        <begin position="155"/>
        <end position="177"/>
    </location>
</feature>
<accession>A0A844M095</accession>
<reference evidence="12 13" key="1">
    <citation type="journal article" date="2019" name="PLoS ONE">
        <title>Pup mortality in New Zealand sea lions (Phocarctos hookeri) at Enderby Island, Auckland Islands, 2013-18.</title>
        <authorList>
            <person name="Michael S.A."/>
            <person name="Hayman D.T.S."/>
            <person name="Gray R."/>
            <person name="Zhang J."/>
            <person name="Rogers L."/>
            <person name="Roe W.D."/>
        </authorList>
    </citation>
    <scope>NUCLEOTIDE SEQUENCE [LARGE SCALE GENOMIC DNA]</scope>
    <source>
        <strain evidence="12 13">SM868</strain>
    </source>
</reference>
<dbReference type="Proteomes" id="UP000442109">
    <property type="component" value="Unassembled WGS sequence"/>
</dbReference>
<comment type="subcellular location">
    <subcellularLocation>
        <location evidence="1">Cell membrane</location>
        <topology evidence="1">Multi-pass membrane protein</topology>
    </subcellularLocation>
</comment>
<evidence type="ECO:0000256" key="7">
    <source>
        <dbReference type="ARBA" id="ARBA00023055"/>
    </source>
</evidence>
<evidence type="ECO:0000256" key="1">
    <source>
        <dbReference type="ARBA" id="ARBA00004651"/>
    </source>
</evidence>
<feature type="transmembrane region" description="Helical" evidence="9">
    <location>
        <begin position="295"/>
        <end position="312"/>
    </location>
</feature>
<dbReference type="GO" id="GO:0005886">
    <property type="term" value="C:plasma membrane"/>
    <property type="evidence" value="ECO:0007669"/>
    <property type="project" value="UniProtKB-SubCell"/>
</dbReference>
<dbReference type="GO" id="GO:0034040">
    <property type="term" value="F:ATPase-coupled lipid transmembrane transporter activity"/>
    <property type="evidence" value="ECO:0007669"/>
    <property type="project" value="TreeGrafter"/>
</dbReference>
<dbReference type="InterPro" id="IPR003439">
    <property type="entry name" value="ABC_transporter-like_ATP-bd"/>
</dbReference>
<evidence type="ECO:0000313" key="13">
    <source>
        <dbReference type="Proteomes" id="UP000442109"/>
    </source>
</evidence>
<organism evidence="12 13">
    <name type="scientific">Psychrobacter sanguinis</name>
    <dbReference type="NCBI Taxonomy" id="861445"/>
    <lineage>
        <taxon>Bacteria</taxon>
        <taxon>Pseudomonadati</taxon>
        <taxon>Pseudomonadota</taxon>
        <taxon>Gammaproteobacteria</taxon>
        <taxon>Moraxellales</taxon>
        <taxon>Moraxellaceae</taxon>
        <taxon>Psychrobacter</taxon>
    </lineage>
</organism>
<dbReference type="PROSITE" id="PS50893">
    <property type="entry name" value="ABC_TRANSPORTER_2"/>
    <property type="match status" value="1"/>
</dbReference>
<dbReference type="FunFam" id="1.20.1560.10:FF:000070">
    <property type="entry name" value="Multidrug ABC transporter ATP-binding protein"/>
    <property type="match status" value="1"/>
</dbReference>
<dbReference type="AlphaFoldDB" id="A0A844M095"/>
<keyword evidence="2" id="KW-1003">Cell membrane</keyword>
<keyword evidence="6 9" id="KW-1133">Transmembrane helix</keyword>
<evidence type="ECO:0000256" key="2">
    <source>
        <dbReference type="ARBA" id="ARBA00022519"/>
    </source>
</evidence>
<evidence type="ECO:0000259" key="10">
    <source>
        <dbReference type="PROSITE" id="PS50893"/>
    </source>
</evidence>
<feature type="transmembrane region" description="Helical" evidence="9">
    <location>
        <begin position="37"/>
        <end position="60"/>
    </location>
</feature>
<dbReference type="SUPFAM" id="SSF52540">
    <property type="entry name" value="P-loop containing nucleoside triphosphate hydrolases"/>
    <property type="match status" value="1"/>
</dbReference>
<keyword evidence="5 12" id="KW-0067">ATP-binding</keyword>
<keyword evidence="4" id="KW-0547">Nucleotide-binding</keyword>
<keyword evidence="8 9" id="KW-0472">Membrane</keyword>
<dbReference type="InterPro" id="IPR027417">
    <property type="entry name" value="P-loop_NTPase"/>
</dbReference>
<dbReference type="EMBL" id="WFKQ01000002">
    <property type="protein sequence ID" value="MUG31947.1"/>
    <property type="molecule type" value="Genomic_DNA"/>
</dbReference>
<dbReference type="GO" id="GO:0005524">
    <property type="term" value="F:ATP binding"/>
    <property type="evidence" value="ECO:0007669"/>
    <property type="project" value="UniProtKB-KW"/>
</dbReference>